<keyword evidence="1" id="KW-1185">Reference proteome</keyword>
<dbReference type="Gene3D" id="2.120.10.30">
    <property type="entry name" value="TolB, C-terminal domain"/>
    <property type="match status" value="1"/>
</dbReference>
<organism evidence="1 2">
    <name type="scientific">Plectus sambesii</name>
    <dbReference type="NCBI Taxonomy" id="2011161"/>
    <lineage>
        <taxon>Eukaryota</taxon>
        <taxon>Metazoa</taxon>
        <taxon>Ecdysozoa</taxon>
        <taxon>Nematoda</taxon>
        <taxon>Chromadorea</taxon>
        <taxon>Plectida</taxon>
        <taxon>Plectina</taxon>
        <taxon>Plectoidea</taxon>
        <taxon>Plectidae</taxon>
        <taxon>Plectus</taxon>
    </lineage>
</organism>
<dbReference type="InterPro" id="IPR011042">
    <property type="entry name" value="6-blade_b-propeller_TolB-like"/>
</dbReference>
<accession>A0A914XFF7</accession>
<dbReference type="AlphaFoldDB" id="A0A914XFF7"/>
<protein>
    <submittedName>
        <fullName evidence="2">Uncharacterized protein</fullName>
    </submittedName>
</protein>
<name>A0A914XFF7_9BILA</name>
<dbReference type="WBParaSite" id="PSAMB.scaffold8306size6370.g31228.t1">
    <property type="protein sequence ID" value="PSAMB.scaffold8306size6370.g31228.t1"/>
    <property type="gene ID" value="PSAMB.scaffold8306size6370.g31228"/>
</dbReference>
<proteinExistence type="predicted"/>
<reference evidence="2" key="1">
    <citation type="submission" date="2022-11" db="UniProtKB">
        <authorList>
            <consortium name="WormBaseParasite"/>
        </authorList>
    </citation>
    <scope>IDENTIFICATION</scope>
</reference>
<sequence>MGMIVSTKKRLIDHLRHLNRSIEAGRAQRMIANDIGSSDLISRKLLFSTAERSSLKLSPDGKYLSFFAPSAKGVKNLWLQESAVEGAKPFQVTFDDRSGIISYEWTYLPNKLVLSQDTDGDEIFKLLLLDISDMNNLKPVNINEQQKGREMTQFGFKSIRLPNKLVIAVNDENANYFNLYEYDMLTKTKRRTLQNTRFELADMLIDNNLQLRMVAEEAEDGGKVKICI</sequence>
<evidence type="ECO:0000313" key="1">
    <source>
        <dbReference type="Proteomes" id="UP000887566"/>
    </source>
</evidence>
<evidence type="ECO:0000313" key="2">
    <source>
        <dbReference type="WBParaSite" id="PSAMB.scaffold8306size6370.g31228.t1"/>
    </source>
</evidence>
<dbReference type="SUPFAM" id="SSF69304">
    <property type="entry name" value="Tricorn protease N-terminal domain"/>
    <property type="match status" value="1"/>
</dbReference>
<dbReference type="Proteomes" id="UP000887566">
    <property type="component" value="Unplaced"/>
</dbReference>